<proteinExistence type="predicted"/>
<protein>
    <submittedName>
        <fullName evidence="2">Uncharacterized protein</fullName>
    </submittedName>
</protein>
<feature type="non-terminal residue" evidence="2">
    <location>
        <position position="1"/>
    </location>
</feature>
<sequence length="81" mass="9223">YVNCDITTSKLFTIDELTEDNLSGANLSDDGEVIPHFFKDAEDSIEKVRTYLLCQKNSDKTFNKLNSIQWQIQGLQPPLQS</sequence>
<name>A0A4Y2M241_ARAVE</name>
<dbReference type="AlphaFoldDB" id="A0A4Y2M241"/>
<comment type="caution">
    <text evidence="2">The sequence shown here is derived from an EMBL/GenBank/DDBJ whole genome shotgun (WGS) entry which is preliminary data.</text>
</comment>
<dbReference type="OrthoDB" id="9909311at2759"/>
<evidence type="ECO:0000313" key="2">
    <source>
        <dbReference type="EMBL" id="GBN21041.1"/>
    </source>
</evidence>
<dbReference type="Proteomes" id="UP000499080">
    <property type="component" value="Unassembled WGS sequence"/>
</dbReference>
<gene>
    <name evidence="1" type="ORF">AVEN_236822_1</name>
    <name evidence="2" type="ORF">AVEN_64657_1</name>
</gene>
<evidence type="ECO:0000313" key="3">
    <source>
        <dbReference type="Proteomes" id="UP000499080"/>
    </source>
</evidence>
<organism evidence="2 3">
    <name type="scientific">Araneus ventricosus</name>
    <name type="common">Orbweaver spider</name>
    <name type="synonym">Epeira ventricosa</name>
    <dbReference type="NCBI Taxonomy" id="182803"/>
    <lineage>
        <taxon>Eukaryota</taxon>
        <taxon>Metazoa</taxon>
        <taxon>Ecdysozoa</taxon>
        <taxon>Arthropoda</taxon>
        <taxon>Chelicerata</taxon>
        <taxon>Arachnida</taxon>
        <taxon>Araneae</taxon>
        <taxon>Araneomorphae</taxon>
        <taxon>Entelegynae</taxon>
        <taxon>Araneoidea</taxon>
        <taxon>Araneidae</taxon>
        <taxon>Araneus</taxon>
    </lineage>
</organism>
<evidence type="ECO:0000313" key="1">
    <source>
        <dbReference type="EMBL" id="GBN20917.1"/>
    </source>
</evidence>
<dbReference type="EMBL" id="BGPR01279860">
    <property type="protein sequence ID" value="GBN20917.1"/>
    <property type="molecule type" value="Genomic_DNA"/>
</dbReference>
<dbReference type="EMBL" id="BGPR01279906">
    <property type="protein sequence ID" value="GBN21041.1"/>
    <property type="molecule type" value="Genomic_DNA"/>
</dbReference>
<reference evidence="2 3" key="1">
    <citation type="journal article" date="2019" name="Sci. Rep.">
        <title>Orb-weaving spider Araneus ventricosus genome elucidates the spidroin gene catalogue.</title>
        <authorList>
            <person name="Kono N."/>
            <person name="Nakamura H."/>
            <person name="Ohtoshi R."/>
            <person name="Moran D.A.P."/>
            <person name="Shinohara A."/>
            <person name="Yoshida Y."/>
            <person name="Fujiwara M."/>
            <person name="Mori M."/>
            <person name="Tomita M."/>
            <person name="Arakawa K."/>
        </authorList>
    </citation>
    <scope>NUCLEOTIDE SEQUENCE [LARGE SCALE GENOMIC DNA]</scope>
</reference>
<accession>A0A4Y2M241</accession>
<keyword evidence="3" id="KW-1185">Reference proteome</keyword>